<comment type="function">
    <text evidence="5">Component of the exocyst complex involved in the docking of exocytic vesicles with fusion sites on the plasma membrane.</text>
</comment>
<reference evidence="9" key="2">
    <citation type="submission" date="2025-09" db="UniProtKB">
        <authorList>
            <consortium name="Ensembl"/>
        </authorList>
    </citation>
    <scope>IDENTIFICATION</scope>
</reference>
<dbReference type="Pfam" id="PF03081">
    <property type="entry name" value="Exo70_C"/>
    <property type="match status" value="1"/>
</dbReference>
<dbReference type="InterPro" id="IPR016159">
    <property type="entry name" value="Cullin_repeat-like_dom_sf"/>
</dbReference>
<feature type="coiled-coil region" evidence="6">
    <location>
        <begin position="4"/>
        <end position="31"/>
    </location>
</feature>
<dbReference type="PANTHER" id="PTHR12542">
    <property type="entry name" value="EXOCYST COMPLEX PROTEIN EXO70"/>
    <property type="match status" value="1"/>
</dbReference>
<dbReference type="PANTHER" id="PTHR12542:SF41">
    <property type="entry name" value="EXOCYST COMPLEX COMPONENT 7"/>
    <property type="match status" value="1"/>
</dbReference>
<evidence type="ECO:0000256" key="6">
    <source>
        <dbReference type="SAM" id="Coils"/>
    </source>
</evidence>
<evidence type="ECO:0000313" key="10">
    <source>
        <dbReference type="Proteomes" id="UP000694424"/>
    </source>
</evidence>
<evidence type="ECO:0000256" key="2">
    <source>
        <dbReference type="ARBA" id="ARBA00022448"/>
    </source>
</evidence>
<keyword evidence="2 5" id="KW-0813">Transport</keyword>
<dbReference type="InterPro" id="IPR004140">
    <property type="entry name" value="Exo70"/>
</dbReference>
<keyword evidence="10" id="KW-1185">Reference proteome</keyword>
<feature type="domain" description="Exocyst complex subunit Exo70 C-terminal" evidence="8">
    <location>
        <begin position="340"/>
        <end position="682"/>
    </location>
</feature>
<evidence type="ECO:0000256" key="7">
    <source>
        <dbReference type="SAM" id="MobiDB-lite"/>
    </source>
</evidence>
<comment type="similarity">
    <text evidence="1 5">Belongs to the EXO70 family.</text>
</comment>
<sequence length="689" mass="79126">MIPTEEVSARRREIEGKLKQEEETLSFIKESLEKSDQLTKNMVSILSSFESRLMKLENSIIPVHKQTENLQRLQENVEKTLSCLDHVISYYHVAKDTEKIIREGPTGRLEEYLNCMDKIQKAVEYFQDNNPDSPELNRVKSLFERGKESLESEFRSLMTRHTKPVPPILILDLISGDDEMETQEEMSLEHLPESVLHDIIRISGWLVENGRNQDFMTVYFQIRSIQLDRSIKGLKDHFRKNSSSSGVPYSPAIQNKRKDTPTKKPIKRPVLIPGTIRKAQNLLKQYSQHGLDGKKGASNLIPMEGHEHDLRVKHLSDTLSDKHGPAAGRDDVFDIEIDAYIHCVSAFVKLAQSEYQLLTEIVPEHHQKKTFDSLIQESLDNLIMEGDNIVSAARKAIIRHDYSAVLTIFPVLKHLKQMKPEFDQVLQGTAAGTKNKLPGLITSMETTGAKALEEFADNIKNDPDKEYNMPKDGTVHELTSNAILFLQQLLDFQETAGAMLASQETSSSASSYSSEFSRRLLSTYICKVLGNLQLNLLSKSKVYEDPALSAIFLHNNYNYILKSLEKSELIQLVAVTQKTAERSYRELIEQQIQTYQRSWLKVTDYILERNLPVFQPGVKLKDKERQMIKERFKGFNDGLEELCKIQKAWAIPDVEQRDKIRRAQKTIVKETYGAFLNRYPVRFKWDVLE</sequence>
<dbReference type="Proteomes" id="UP000694424">
    <property type="component" value="Unplaced"/>
</dbReference>
<evidence type="ECO:0000259" key="8">
    <source>
        <dbReference type="Pfam" id="PF03081"/>
    </source>
</evidence>
<dbReference type="GO" id="GO:0000145">
    <property type="term" value="C:exocyst"/>
    <property type="evidence" value="ECO:0007669"/>
    <property type="project" value="InterPro"/>
</dbReference>
<keyword evidence="5" id="KW-0653">Protein transport</keyword>
<dbReference type="Pfam" id="PF20669">
    <property type="entry name" value="Exo70_N"/>
    <property type="match status" value="1"/>
</dbReference>
<name>A0A8B9Q008_APTOW</name>
<evidence type="ECO:0000256" key="4">
    <source>
        <dbReference type="ARBA" id="ARBA00026169"/>
    </source>
</evidence>
<evidence type="ECO:0000256" key="3">
    <source>
        <dbReference type="ARBA" id="ARBA00022483"/>
    </source>
</evidence>
<dbReference type="AlphaFoldDB" id="A0A8B9Q008"/>
<evidence type="ECO:0000313" key="9">
    <source>
        <dbReference type="Ensembl" id="ENSAOWP00000017441.1"/>
    </source>
</evidence>
<dbReference type="Gene3D" id="1.20.1280.170">
    <property type="entry name" value="Exocyst complex component Exo70"/>
    <property type="match status" value="2"/>
</dbReference>
<proteinExistence type="inferred from homology"/>
<dbReference type="Ensembl" id="ENSAOWT00000019791.1">
    <property type="protein sequence ID" value="ENSAOWP00000017441.1"/>
    <property type="gene ID" value="ENSAOWG00000011904.1"/>
</dbReference>
<keyword evidence="6" id="KW-0175">Coiled coil</keyword>
<dbReference type="SUPFAM" id="SSF74788">
    <property type="entry name" value="Cullin repeat-like"/>
    <property type="match status" value="1"/>
</dbReference>
<accession>A0A8B9Q008</accession>
<feature type="region of interest" description="Disordered" evidence="7">
    <location>
        <begin position="238"/>
        <end position="267"/>
    </location>
</feature>
<protein>
    <recommendedName>
        <fullName evidence="4 5">Exocyst complex component 7</fullName>
    </recommendedName>
    <alternativeName>
        <fullName evidence="5">Exocyst complex component Exo70</fullName>
    </alternativeName>
</protein>
<reference evidence="9" key="1">
    <citation type="submission" date="2025-08" db="UniProtKB">
        <authorList>
            <consortium name="Ensembl"/>
        </authorList>
    </citation>
    <scope>IDENTIFICATION</scope>
</reference>
<keyword evidence="3 5" id="KW-0268">Exocytosis</keyword>
<organism evidence="9 10">
    <name type="scientific">Apteryx owenii</name>
    <name type="common">Little spotted kiwi</name>
    <dbReference type="NCBI Taxonomy" id="8824"/>
    <lineage>
        <taxon>Eukaryota</taxon>
        <taxon>Metazoa</taxon>
        <taxon>Chordata</taxon>
        <taxon>Craniata</taxon>
        <taxon>Vertebrata</taxon>
        <taxon>Euteleostomi</taxon>
        <taxon>Archelosauria</taxon>
        <taxon>Archosauria</taxon>
        <taxon>Dinosauria</taxon>
        <taxon>Saurischia</taxon>
        <taxon>Theropoda</taxon>
        <taxon>Coelurosauria</taxon>
        <taxon>Aves</taxon>
        <taxon>Palaeognathae</taxon>
        <taxon>Apterygiformes</taxon>
        <taxon>Apterygidae</taxon>
        <taxon>Apteryx</taxon>
    </lineage>
</organism>
<evidence type="ECO:0000256" key="1">
    <source>
        <dbReference type="ARBA" id="ARBA00006756"/>
    </source>
</evidence>
<dbReference type="GO" id="GO:0015031">
    <property type="term" value="P:protein transport"/>
    <property type="evidence" value="ECO:0007669"/>
    <property type="project" value="UniProtKB-KW"/>
</dbReference>
<dbReference type="GO" id="GO:0005546">
    <property type="term" value="F:phosphatidylinositol-4,5-bisphosphate binding"/>
    <property type="evidence" value="ECO:0007669"/>
    <property type="project" value="InterPro"/>
</dbReference>
<evidence type="ECO:0000256" key="5">
    <source>
        <dbReference type="RuleBase" id="RU365026"/>
    </source>
</evidence>
<dbReference type="GO" id="GO:0006887">
    <property type="term" value="P:exocytosis"/>
    <property type="evidence" value="ECO:0007669"/>
    <property type="project" value="UniProtKB-KW"/>
</dbReference>
<dbReference type="InterPro" id="IPR046364">
    <property type="entry name" value="Exo70_C"/>
</dbReference>